<evidence type="ECO:0000313" key="9">
    <source>
        <dbReference type="EMBL" id="QNR25003.1"/>
    </source>
</evidence>
<dbReference type="CDD" id="cd00130">
    <property type="entry name" value="PAS"/>
    <property type="match status" value="2"/>
</dbReference>
<dbReference type="InterPro" id="IPR052162">
    <property type="entry name" value="Sensor_kinase/Photoreceptor"/>
</dbReference>
<dbReference type="PANTHER" id="PTHR43304:SF1">
    <property type="entry name" value="PAC DOMAIN-CONTAINING PROTEIN"/>
    <property type="match status" value="1"/>
</dbReference>
<dbReference type="KEGG" id="chyd:H4K34_03930"/>
<dbReference type="SMART" id="SM00086">
    <property type="entry name" value="PAC"/>
    <property type="match status" value="3"/>
</dbReference>
<dbReference type="PROSITE" id="PS50113">
    <property type="entry name" value="PAC"/>
    <property type="match status" value="1"/>
</dbReference>
<keyword evidence="4" id="KW-0808">Transferase</keyword>
<dbReference type="InterPro" id="IPR001610">
    <property type="entry name" value="PAC"/>
</dbReference>
<dbReference type="InterPro" id="IPR036890">
    <property type="entry name" value="HATPase_C_sf"/>
</dbReference>
<evidence type="ECO:0000256" key="2">
    <source>
        <dbReference type="ARBA" id="ARBA00012438"/>
    </source>
</evidence>
<evidence type="ECO:0000256" key="5">
    <source>
        <dbReference type="ARBA" id="ARBA00022777"/>
    </source>
</evidence>
<dbReference type="SMART" id="SM00091">
    <property type="entry name" value="PAS"/>
    <property type="match status" value="2"/>
</dbReference>
<dbReference type="PROSITE" id="PS50112">
    <property type="entry name" value="PAS"/>
    <property type="match status" value="1"/>
</dbReference>
<dbReference type="InterPro" id="IPR004358">
    <property type="entry name" value="Sig_transdc_His_kin-like_C"/>
</dbReference>
<dbReference type="Gene3D" id="3.30.450.20">
    <property type="entry name" value="PAS domain"/>
    <property type="match status" value="3"/>
</dbReference>
<comment type="catalytic activity">
    <reaction evidence="1">
        <text>ATP + protein L-histidine = ADP + protein N-phospho-L-histidine.</text>
        <dbReference type="EC" id="2.7.13.3"/>
    </reaction>
</comment>
<evidence type="ECO:0000259" key="8">
    <source>
        <dbReference type="PROSITE" id="PS50113"/>
    </source>
</evidence>
<dbReference type="SUPFAM" id="SSF55785">
    <property type="entry name" value="PYP-like sensor domain (PAS domain)"/>
    <property type="match status" value="3"/>
</dbReference>
<evidence type="ECO:0000256" key="3">
    <source>
        <dbReference type="ARBA" id="ARBA00022553"/>
    </source>
</evidence>
<name>A0A7H0VH05_9FLAO</name>
<dbReference type="Pfam" id="PF02518">
    <property type="entry name" value="HATPase_c"/>
    <property type="match status" value="1"/>
</dbReference>
<dbReference type="InterPro" id="IPR000700">
    <property type="entry name" value="PAS-assoc_C"/>
</dbReference>
<evidence type="ECO:0000259" key="7">
    <source>
        <dbReference type="PROSITE" id="PS50112"/>
    </source>
</evidence>
<reference evidence="9 10" key="1">
    <citation type="submission" date="2020-08" db="EMBL/GenBank/DDBJ databases">
        <title>Croceimicrobium hydrocarbonivorans gen. nov., sp. nov., a novel marine bacterium isolated from a bacterial consortium that degrades polyethylene terephthalate.</title>
        <authorList>
            <person name="Liu R."/>
        </authorList>
    </citation>
    <scope>NUCLEOTIDE SEQUENCE [LARGE SCALE GENOMIC DNA]</scope>
    <source>
        <strain evidence="9 10">A20-9</strain>
    </source>
</reference>
<accession>A0A7H0VH05</accession>
<gene>
    <name evidence="9" type="ORF">H4K34_03930</name>
</gene>
<dbReference type="InterPro" id="IPR000014">
    <property type="entry name" value="PAS"/>
</dbReference>
<feature type="domain" description="Histidine kinase" evidence="6">
    <location>
        <begin position="663"/>
        <end position="876"/>
    </location>
</feature>
<dbReference type="Gene3D" id="3.30.565.10">
    <property type="entry name" value="Histidine kinase-like ATPase, C-terminal domain"/>
    <property type="match status" value="1"/>
</dbReference>
<dbReference type="Proteomes" id="UP000516305">
    <property type="component" value="Chromosome"/>
</dbReference>
<dbReference type="PRINTS" id="PR00344">
    <property type="entry name" value="BCTRLSENSOR"/>
</dbReference>
<organism evidence="9 10">
    <name type="scientific">Croceimicrobium hydrocarbonivorans</name>
    <dbReference type="NCBI Taxonomy" id="2761580"/>
    <lineage>
        <taxon>Bacteria</taxon>
        <taxon>Pseudomonadati</taxon>
        <taxon>Bacteroidota</taxon>
        <taxon>Flavobacteriia</taxon>
        <taxon>Flavobacteriales</taxon>
        <taxon>Owenweeksiaceae</taxon>
        <taxon>Croceimicrobium</taxon>
    </lineage>
</organism>
<dbReference type="NCBIfam" id="TIGR00229">
    <property type="entry name" value="sensory_box"/>
    <property type="match status" value="1"/>
</dbReference>
<dbReference type="GO" id="GO:0006355">
    <property type="term" value="P:regulation of DNA-templated transcription"/>
    <property type="evidence" value="ECO:0007669"/>
    <property type="project" value="InterPro"/>
</dbReference>
<protein>
    <recommendedName>
        <fullName evidence="2">histidine kinase</fullName>
        <ecNumber evidence="2">2.7.13.3</ecNumber>
    </recommendedName>
</protein>
<dbReference type="AlphaFoldDB" id="A0A7H0VH05"/>
<dbReference type="InterPro" id="IPR013767">
    <property type="entry name" value="PAS_fold"/>
</dbReference>
<dbReference type="SUPFAM" id="SSF55874">
    <property type="entry name" value="ATPase domain of HSP90 chaperone/DNA topoisomerase II/histidine kinase"/>
    <property type="match status" value="1"/>
</dbReference>
<keyword evidence="10" id="KW-1185">Reference proteome</keyword>
<dbReference type="RefSeq" id="WP_210759529.1">
    <property type="nucleotide sequence ID" value="NZ_CP060139.1"/>
</dbReference>
<dbReference type="SMART" id="SM00387">
    <property type="entry name" value="HATPase_c"/>
    <property type="match status" value="1"/>
</dbReference>
<dbReference type="GO" id="GO:0004673">
    <property type="term" value="F:protein histidine kinase activity"/>
    <property type="evidence" value="ECO:0007669"/>
    <property type="project" value="UniProtKB-EC"/>
</dbReference>
<proteinExistence type="predicted"/>
<dbReference type="InterPro" id="IPR005467">
    <property type="entry name" value="His_kinase_dom"/>
</dbReference>
<keyword evidence="5" id="KW-0418">Kinase</keyword>
<sequence>MAAPRSSAFQEISSDNQLLIALEQEAPFGYWICHVPSGEVFVNNALAVSIGIDRHASEDFKAHTLGAKQFNYCLEIYHKGESNHFQLNYASNKDFLNFEVEQRLLENYPDYFVALHLYAPQNPWHDDQLYYPYLIKIDREGRYLFHNTLYVEHFFAEKASRIGENSMADVAEQSREIGRETAHYCLEHPGLICNVRIEKKNPRGAGFVSTHWQFISFPDCYGDVDVIYARGFDISALQAAEEQLDARQRELNFFFENQMIGVFFMMLPEPQEWNEDTDKDAVVKYAFENQVITRCNKMILDQYGFQSEDEFLNLSPRDFFLHDIESGLNVWKNFFEKGHLHNLTEERRTDGSLIKIEGDYLLLRDDKNRIVGHLGLQQDVTDREAERAKSRAHREQLEKLTESIPGVVFQVDYEPNKNLSLSFLSKAFEEVNFGIQRQNLVDDPSSIMQVISPKDYSTLLGSVVYSARNFKDLDTEFRIENKLGEERWFRIRVRPESKSAERSSWYGILTAIDDQKAFEKEQHKLALIARNTSDLIMIISPEGKVDWLNTACMEFFGWKPDFALNKEPEQLFKSQENRKQKEDLLIAIYAQRSIELKVLLDAEEGARWLHVRNKPIWNANGEFLYSLLVMQDIHEEEVKNKEMEALLNITSEQNKRLQSFTYIVSHNIRSHSANLQGLIEAVDLAKSEDEKQELWDYLRKVSDGLESTIKHLNEIIAINQSLNRSKANLRLSDEVQRILDILGAELKALNAKVELDFNTEAEVYSVRAYLESILLNLLSNTLRYRHPDREPRVHIRLGENREFHILEVQDNGLGIDLKRYKDRLFQLYQTFHQHPKARGLGLYIMKNQVEAMGGKVELKSIVNQGTTFKIYLPKEI</sequence>
<dbReference type="InterPro" id="IPR035965">
    <property type="entry name" value="PAS-like_dom_sf"/>
</dbReference>
<dbReference type="EC" id="2.7.13.3" evidence="2"/>
<evidence type="ECO:0000256" key="4">
    <source>
        <dbReference type="ARBA" id="ARBA00022679"/>
    </source>
</evidence>
<feature type="domain" description="PAS" evidence="7">
    <location>
        <begin position="521"/>
        <end position="591"/>
    </location>
</feature>
<evidence type="ECO:0000313" key="10">
    <source>
        <dbReference type="Proteomes" id="UP000516305"/>
    </source>
</evidence>
<keyword evidence="3" id="KW-0597">Phosphoprotein</keyword>
<dbReference type="InterPro" id="IPR003594">
    <property type="entry name" value="HATPase_dom"/>
</dbReference>
<dbReference type="PANTHER" id="PTHR43304">
    <property type="entry name" value="PHYTOCHROME-LIKE PROTEIN CPH1"/>
    <property type="match status" value="1"/>
</dbReference>
<evidence type="ECO:0000259" key="6">
    <source>
        <dbReference type="PROSITE" id="PS50109"/>
    </source>
</evidence>
<dbReference type="PROSITE" id="PS50109">
    <property type="entry name" value="HIS_KIN"/>
    <property type="match status" value="1"/>
</dbReference>
<feature type="domain" description="PAC" evidence="8">
    <location>
        <begin position="592"/>
        <end position="645"/>
    </location>
</feature>
<evidence type="ECO:0000256" key="1">
    <source>
        <dbReference type="ARBA" id="ARBA00000085"/>
    </source>
</evidence>
<dbReference type="EMBL" id="CP060139">
    <property type="protein sequence ID" value="QNR25003.1"/>
    <property type="molecule type" value="Genomic_DNA"/>
</dbReference>
<dbReference type="Pfam" id="PF00989">
    <property type="entry name" value="PAS"/>
    <property type="match status" value="1"/>
</dbReference>
<dbReference type="Pfam" id="PF13426">
    <property type="entry name" value="PAS_9"/>
    <property type="match status" value="1"/>
</dbReference>